<dbReference type="EMBL" id="LK052888">
    <property type="protein sequence ID" value="CDR39155.1"/>
    <property type="molecule type" value="Genomic_DNA"/>
</dbReference>
<keyword evidence="5" id="KW-1185">Reference proteome</keyword>
<name>A0A061ANN3_CYBFA</name>
<proteinExistence type="predicted"/>
<keyword evidence="1" id="KW-0659">Purine metabolism</keyword>
<dbReference type="PANTHER" id="PTHR37987">
    <property type="entry name" value="CHROMOSOME 9, WHOLE GENOME SHOTGUN SEQUENCE"/>
    <property type="match status" value="1"/>
</dbReference>
<dbReference type="VEuPathDB" id="FungiDB:BON22_4610"/>
<feature type="domain" description="Oxo-4-hydroxy-4-carboxy-5-ureidoimidazoline decarboxylase" evidence="2">
    <location>
        <begin position="12"/>
        <end position="167"/>
    </location>
</feature>
<dbReference type="Gene3D" id="1.10.3330.10">
    <property type="entry name" value="Oxo-4-hydroxy-4-carboxy-5-ureidoimidazoline decarboxylase"/>
    <property type="match status" value="1"/>
</dbReference>
<evidence type="ECO:0000313" key="4">
    <source>
        <dbReference type="EMBL" id="ONH65606.1"/>
    </source>
</evidence>
<gene>
    <name evidence="4" type="ORF">BON22_4610</name>
    <name evidence="3" type="ORF">CYFA0S_03e00210g</name>
</gene>
<dbReference type="InterPro" id="IPR018020">
    <property type="entry name" value="OHCU_decarboxylase"/>
</dbReference>
<evidence type="ECO:0000256" key="1">
    <source>
        <dbReference type="ARBA" id="ARBA00022631"/>
    </source>
</evidence>
<dbReference type="EMBL" id="MPUK01000010">
    <property type="protein sequence ID" value="ONH65606.1"/>
    <property type="molecule type" value="Genomic_DNA"/>
</dbReference>
<dbReference type="Proteomes" id="UP000189513">
    <property type="component" value="Unassembled WGS sequence"/>
</dbReference>
<organism evidence="3">
    <name type="scientific">Cyberlindnera fabianii</name>
    <name type="common">Yeast</name>
    <name type="synonym">Hansenula fabianii</name>
    <dbReference type="NCBI Taxonomy" id="36022"/>
    <lineage>
        <taxon>Eukaryota</taxon>
        <taxon>Fungi</taxon>
        <taxon>Dikarya</taxon>
        <taxon>Ascomycota</taxon>
        <taxon>Saccharomycotina</taxon>
        <taxon>Saccharomycetes</taxon>
        <taxon>Phaffomycetales</taxon>
        <taxon>Phaffomycetaceae</taxon>
        <taxon>Cyberlindnera</taxon>
    </lineage>
</organism>
<reference evidence="3" key="1">
    <citation type="journal article" date="2014" name="Genome Announc.">
        <title>Genome sequence of the yeast Cyberlindnera fabianii (Hansenula fabianii).</title>
        <authorList>
            <person name="Freel K.C."/>
            <person name="Sarilar V."/>
            <person name="Neuveglise C."/>
            <person name="Devillers H."/>
            <person name="Friedrich A."/>
            <person name="Schacherer J."/>
        </authorList>
    </citation>
    <scope>NUCLEOTIDE SEQUENCE</scope>
    <source>
        <strain evidence="3">YJS4271</strain>
    </source>
</reference>
<dbReference type="GO" id="GO:0006144">
    <property type="term" value="P:purine nucleobase metabolic process"/>
    <property type="evidence" value="ECO:0007669"/>
    <property type="project" value="UniProtKB-KW"/>
</dbReference>
<dbReference type="Pfam" id="PF09349">
    <property type="entry name" value="OHCU_decarbox"/>
    <property type="match status" value="1"/>
</dbReference>
<dbReference type="AlphaFoldDB" id="A0A061ANN3"/>
<dbReference type="STRING" id="36022.A0A061ANN3"/>
<dbReference type="OMA" id="AIQAMCD"/>
<evidence type="ECO:0000259" key="2">
    <source>
        <dbReference type="Pfam" id="PF09349"/>
    </source>
</evidence>
<protein>
    <submittedName>
        <fullName evidence="3">CYFA0S03e00210g1_1</fullName>
    </submittedName>
    <submittedName>
        <fullName evidence="4">Putative allantoinase 1</fullName>
    </submittedName>
</protein>
<evidence type="ECO:0000313" key="5">
    <source>
        <dbReference type="Proteomes" id="UP000189513"/>
    </source>
</evidence>
<reference evidence="5" key="2">
    <citation type="journal article" date="2017" name="Genome Announc.">
        <title>Genome sequences of Cyberlindnera fabianii 65, Pichia kudriavzevii 129, and Saccharomyces cerevisiae 131 isolated from fermented masau fruits in Zimbabwe.</title>
        <authorList>
            <person name="van Rijswijck I.M.H."/>
            <person name="Derks M.F.L."/>
            <person name="Abee T."/>
            <person name="de Ridder D."/>
            <person name="Smid E.J."/>
        </authorList>
    </citation>
    <scope>NUCLEOTIDE SEQUENCE [LARGE SCALE GENOMIC DNA]</scope>
    <source>
        <strain evidence="5">65</strain>
    </source>
</reference>
<dbReference type="SUPFAM" id="SSF158694">
    <property type="entry name" value="UraD-Like"/>
    <property type="match status" value="1"/>
</dbReference>
<dbReference type="PANTHER" id="PTHR37987:SF1">
    <property type="entry name" value="OXO-4-HYDROXY-4-CARBOXY-5-UREIDOIMIDAZOLINE DECARBOXYLASE DOMAIN-CONTAINING PROTEIN"/>
    <property type="match status" value="1"/>
</dbReference>
<dbReference type="InterPro" id="IPR036778">
    <property type="entry name" value="OHCU_decarboxylase_sf"/>
</dbReference>
<dbReference type="OrthoDB" id="5398391at2759"/>
<accession>A0A061ANN3</accession>
<evidence type="ECO:0000313" key="3">
    <source>
        <dbReference type="EMBL" id="CDR39155.1"/>
    </source>
</evidence>
<reference evidence="4" key="3">
    <citation type="submission" date="2017-01" db="EMBL/GenBank/DDBJ databases">
        <authorList>
            <person name="Mah S.A."/>
            <person name="Swanson W.J."/>
            <person name="Moy G.W."/>
            <person name="Vacquier V.D."/>
        </authorList>
    </citation>
    <scope>NUCLEOTIDE SEQUENCE [LARGE SCALE GENOMIC DNA]</scope>
    <source>
        <strain evidence="4">65</strain>
    </source>
</reference>
<sequence>MPYTLPAIERLNLLSDSEQTELLNNLFEPHATIITYLKPLFESSYMSYPAFIDAAQARFLELDPYSPLTKDIISSHPRLGLPRGTELSEHSSVEQKSLQGDETIKEFTTLNREYEQKYPGLKFVLFVNGRDRTEVKKFFKMRIERGDYEMEVKDAIQAMCDIAKDRVKKLQSQSKL</sequence>